<accession>A0ACB9RQK5</accession>
<evidence type="ECO:0000313" key="1">
    <source>
        <dbReference type="EMBL" id="KAI4381164.1"/>
    </source>
</evidence>
<dbReference type="Proteomes" id="UP001057402">
    <property type="component" value="Chromosome 3"/>
</dbReference>
<evidence type="ECO:0000313" key="2">
    <source>
        <dbReference type="Proteomes" id="UP001057402"/>
    </source>
</evidence>
<comment type="caution">
    <text evidence="1">The sequence shown here is derived from an EMBL/GenBank/DDBJ whole genome shotgun (WGS) entry which is preliminary data.</text>
</comment>
<reference evidence="2" key="1">
    <citation type="journal article" date="2023" name="Front. Plant Sci.">
        <title>Chromosomal-level genome assembly of Melastoma candidum provides insights into trichome evolution.</title>
        <authorList>
            <person name="Zhong Y."/>
            <person name="Wu W."/>
            <person name="Sun C."/>
            <person name="Zou P."/>
            <person name="Liu Y."/>
            <person name="Dai S."/>
            <person name="Zhou R."/>
        </authorList>
    </citation>
    <scope>NUCLEOTIDE SEQUENCE [LARGE SCALE GENOMIC DNA]</scope>
</reference>
<organism evidence="1 2">
    <name type="scientific">Melastoma candidum</name>
    <dbReference type="NCBI Taxonomy" id="119954"/>
    <lineage>
        <taxon>Eukaryota</taxon>
        <taxon>Viridiplantae</taxon>
        <taxon>Streptophyta</taxon>
        <taxon>Embryophyta</taxon>
        <taxon>Tracheophyta</taxon>
        <taxon>Spermatophyta</taxon>
        <taxon>Magnoliopsida</taxon>
        <taxon>eudicotyledons</taxon>
        <taxon>Gunneridae</taxon>
        <taxon>Pentapetalae</taxon>
        <taxon>rosids</taxon>
        <taxon>malvids</taxon>
        <taxon>Myrtales</taxon>
        <taxon>Melastomataceae</taxon>
        <taxon>Melastomatoideae</taxon>
        <taxon>Melastomateae</taxon>
        <taxon>Melastoma</taxon>
    </lineage>
</organism>
<gene>
    <name evidence="1" type="ORF">MLD38_007268</name>
</gene>
<protein>
    <submittedName>
        <fullName evidence="1">Uncharacterized protein</fullName>
    </submittedName>
</protein>
<proteinExistence type="predicted"/>
<keyword evidence="2" id="KW-1185">Reference proteome</keyword>
<sequence>MEYAFSVVVMIIVLFFSLHHLVRLLNHRLRHLPPGPLPLPMIGNLHQLTHLPHQQLRNLSRTYGPIMLIYLGNVPTVVVSSPRAAELFLKTHDAVFSSRPRFGILKLIPQWQNSMLLSPSNSYWRHMRRLCTQELLTDAKVKELGKSRQEVLMKMVDGLRRWEKDNNIHAKDITRVLADSMEELVCHLVMRCDDGKRKGFELGETARDMLHLVGTFNIGDYIPIFRPFDLQGLGRRAKELNELLNKNLDAIISGHEQAAPSTCDQNFVDILLAQMNKPARKMAKDGMPEHAVDRTSINAIMFDMIAGGVETTSTTVDWALSEMIRNPGVLKRLQDEMEEVVGKKRMVEESDIPKLGYLDMVVKETLRLHPPGPLMAPHESFEDVVVDGYLVPKGARVMVNVWAIGRDPDAWSTDAEIFRPERFQGLQVDLRGRNFEFLPFGSGRRSCPGMNMGLAMVKLTIAQLVHCFDWEMPKGLSPGDIDMSEQFGLSVPRANPLCMIPHYRLLD</sequence>
<name>A0ACB9RQK5_9MYRT</name>
<dbReference type="EMBL" id="CM042882">
    <property type="protein sequence ID" value="KAI4381164.1"/>
    <property type="molecule type" value="Genomic_DNA"/>
</dbReference>